<keyword evidence="2" id="KW-1185">Reference proteome</keyword>
<proteinExistence type="predicted"/>
<dbReference type="AlphaFoldDB" id="A0A2G4RBK3"/>
<dbReference type="Proteomes" id="UP000228751">
    <property type="component" value="Unassembled WGS sequence"/>
</dbReference>
<dbReference type="OrthoDB" id="9781415at2"/>
<reference evidence="1 2" key="1">
    <citation type="submission" date="2017-10" db="EMBL/GenBank/DDBJ databases">
        <title>Genomic analysis of the genus Acetobacter.</title>
        <authorList>
            <person name="Kim K.H."/>
            <person name="Chun B.H."/>
            <person name="Son A.R."/>
            <person name="Jeon C.O."/>
        </authorList>
    </citation>
    <scope>NUCLEOTIDE SEQUENCE [LARGE SCALE GENOMIC DNA]</scope>
    <source>
        <strain evidence="1 2">LHT 2458</strain>
    </source>
</reference>
<evidence type="ECO:0000313" key="1">
    <source>
        <dbReference type="EMBL" id="PHY93949.1"/>
    </source>
</evidence>
<comment type="caution">
    <text evidence="1">The sequence shown here is derived from an EMBL/GenBank/DDBJ whole genome shotgun (WGS) entry which is preliminary data.</text>
</comment>
<organism evidence="1 2">
    <name type="scientific">Acetobacter pomorum</name>
    <dbReference type="NCBI Taxonomy" id="65959"/>
    <lineage>
        <taxon>Bacteria</taxon>
        <taxon>Pseudomonadati</taxon>
        <taxon>Pseudomonadota</taxon>
        <taxon>Alphaproteobacteria</taxon>
        <taxon>Acetobacterales</taxon>
        <taxon>Acetobacteraceae</taxon>
        <taxon>Acetobacter</taxon>
    </lineage>
</organism>
<evidence type="ECO:0000313" key="2">
    <source>
        <dbReference type="Proteomes" id="UP000228751"/>
    </source>
</evidence>
<protein>
    <submittedName>
        <fullName evidence="1">Uncharacterized protein</fullName>
    </submittedName>
</protein>
<dbReference type="EMBL" id="PEBQ01000118">
    <property type="protein sequence ID" value="PHY93949.1"/>
    <property type="molecule type" value="Genomic_DNA"/>
</dbReference>
<sequence length="222" mass="25255">MTTTSSPTNKRRKNVSAIERLRTLPELFRGADTTVRFGWDTRQASQYLHSWKKRGLISALGGHSDVYANTMLYPRVDWSRGAIMAMPSAVCIGVEPLRLAGWATQIQQKPDIGVHQRQPYYKTDHFNVIPLPAEWRKKISDGLHEVKERGSMPVLRPAWALVDMIKREGWEGCGLDPDDIDWECLNASDWTDLQVACETLDVDMEQQITAHYEPDLPYSSSP</sequence>
<gene>
    <name evidence="1" type="ORF">CSR02_08720</name>
</gene>
<name>A0A2G4RBK3_9PROT</name>
<dbReference type="RefSeq" id="WP_099541343.1">
    <property type="nucleotide sequence ID" value="NZ_PEBQ01000118.1"/>
</dbReference>
<accession>A0A2G4RBK3</accession>